<evidence type="ECO:0000313" key="8">
    <source>
        <dbReference type="Proteomes" id="UP001501427"/>
    </source>
</evidence>
<evidence type="ECO:0000313" key="5">
    <source>
        <dbReference type="EMBL" id="GAA0592518.1"/>
    </source>
</evidence>
<reference evidence="6 7" key="3">
    <citation type="submission" date="2020-08" db="EMBL/GenBank/DDBJ databases">
        <title>Sequencing the genomes of 1000 actinobacteria strains.</title>
        <authorList>
            <person name="Klenk H.-P."/>
        </authorList>
    </citation>
    <scope>NUCLEOTIDE SEQUENCE [LARGE SCALE GENOMIC DNA]</scope>
    <source>
        <strain evidence="6 7">DSM 44772</strain>
    </source>
</reference>
<gene>
    <name evidence="6" type="ORF">F4557_002279</name>
    <name evidence="5" type="ORF">GCM10009546_63630</name>
</gene>
<dbReference type="CDD" id="cd07970">
    <property type="entry name" value="OBF_DNA_ligase_LigC"/>
    <property type="match status" value="1"/>
</dbReference>
<dbReference type="Pfam" id="PF01068">
    <property type="entry name" value="DNA_ligase_A_M"/>
    <property type="match status" value="1"/>
</dbReference>
<name>A0A7W7IB38_9ACTN</name>
<dbReference type="Gene3D" id="2.40.50.140">
    <property type="entry name" value="Nucleic acid-binding proteins"/>
    <property type="match status" value="1"/>
</dbReference>
<organism evidence="6 7">
    <name type="scientific">Actinomadura livida</name>
    <dbReference type="NCBI Taxonomy" id="79909"/>
    <lineage>
        <taxon>Bacteria</taxon>
        <taxon>Bacillati</taxon>
        <taxon>Actinomycetota</taxon>
        <taxon>Actinomycetes</taxon>
        <taxon>Streptosporangiales</taxon>
        <taxon>Thermomonosporaceae</taxon>
        <taxon>Actinomadura</taxon>
    </lineage>
</organism>
<evidence type="ECO:0000256" key="2">
    <source>
        <dbReference type="ARBA" id="ARBA00022598"/>
    </source>
</evidence>
<dbReference type="EMBL" id="JACHMV010000001">
    <property type="protein sequence ID" value="MBB4773861.1"/>
    <property type="molecule type" value="Genomic_DNA"/>
</dbReference>
<dbReference type="RefSeq" id="WP_229808818.1">
    <property type="nucleotide sequence ID" value="NZ_BAAAHD010000074.1"/>
</dbReference>
<dbReference type="Gene3D" id="3.30.470.30">
    <property type="entry name" value="DNA ligase/mRNA capping enzyme"/>
    <property type="match status" value="1"/>
</dbReference>
<dbReference type="InterPro" id="IPR012340">
    <property type="entry name" value="NA-bd_OB-fold"/>
</dbReference>
<comment type="catalytic activity">
    <reaction evidence="3">
        <text>ATP + (deoxyribonucleotide)n-3'-hydroxyl + 5'-phospho-(deoxyribonucleotide)m = (deoxyribonucleotide)n+m + AMP + diphosphate.</text>
        <dbReference type="EC" id="6.5.1.1"/>
    </reaction>
</comment>
<dbReference type="PANTHER" id="PTHR45674">
    <property type="entry name" value="DNA LIGASE 1/3 FAMILY MEMBER"/>
    <property type="match status" value="1"/>
</dbReference>
<dbReference type="Proteomes" id="UP001501427">
    <property type="component" value="Unassembled WGS sequence"/>
</dbReference>
<dbReference type="PANTHER" id="PTHR45674:SF4">
    <property type="entry name" value="DNA LIGASE 1"/>
    <property type="match status" value="1"/>
</dbReference>
<proteinExistence type="inferred from homology"/>
<reference evidence="8" key="2">
    <citation type="journal article" date="2019" name="Int. J. Syst. Evol. Microbiol.">
        <title>The Global Catalogue of Microorganisms (GCM) 10K type strain sequencing project: providing services to taxonomists for standard genome sequencing and annotation.</title>
        <authorList>
            <consortium name="The Broad Institute Genomics Platform"/>
            <consortium name="The Broad Institute Genome Sequencing Center for Infectious Disease"/>
            <person name="Wu L."/>
            <person name="Ma J."/>
        </authorList>
    </citation>
    <scope>NUCLEOTIDE SEQUENCE [LARGE SCALE GENOMIC DNA]</scope>
    <source>
        <strain evidence="8">JCM 10667</strain>
    </source>
</reference>
<dbReference type="AlphaFoldDB" id="A0A7W7IB38"/>
<evidence type="ECO:0000256" key="1">
    <source>
        <dbReference type="ARBA" id="ARBA00007572"/>
    </source>
</evidence>
<evidence type="ECO:0000259" key="4">
    <source>
        <dbReference type="PROSITE" id="PS50160"/>
    </source>
</evidence>
<reference evidence="5" key="1">
    <citation type="journal article" date="2014" name="Int. J. Syst. Evol. Microbiol.">
        <title>Complete genome of a new Firmicutes species belonging to the dominant human colonic microbiota ('Ruminococcus bicirculans') reveals two chromosomes and a selective capacity to utilize plant glucans.</title>
        <authorList>
            <consortium name="NISC Comparative Sequencing Program"/>
            <person name="Wegmann U."/>
            <person name="Louis P."/>
            <person name="Goesmann A."/>
            <person name="Henrissat B."/>
            <person name="Duncan S.H."/>
            <person name="Flint H.J."/>
        </authorList>
    </citation>
    <scope>NUCLEOTIDE SEQUENCE</scope>
    <source>
        <strain evidence="5">JCM 10667</strain>
    </source>
</reference>
<dbReference type="GO" id="GO:0005524">
    <property type="term" value="F:ATP binding"/>
    <property type="evidence" value="ECO:0007669"/>
    <property type="project" value="InterPro"/>
</dbReference>
<evidence type="ECO:0000256" key="3">
    <source>
        <dbReference type="ARBA" id="ARBA00034003"/>
    </source>
</evidence>
<sequence length="335" mass="36918">MHIRSPVKPMLAATIDHIPPPRSCPGGCRYEPKFDGFRAVALVAEDGAVHLSSRRRTRFNEAFPEIVAAVAEQLAPGTVVDGEIVRWAADGSLDFGALQRRHVAGRRRAELARTEPCHYVVFDVLESDGVDLRPRPLRERRTVLEALLGAAPPHARVVLTPQTSDAAEAELWFEVFAARGIEGLVVKDADGRYLEGRRGWRKVKRRTTAEAIIGGVTGTRQAPETLILGRYDTGGRLRVVARTTPLPPAARTSLADLLRHAGPEHPWPAELPAGFAGGVYGAHPPIRYLRTEPEIVVEMSADAAVEHGRWRHAVRFLRVRRDLEPSDVRLFGDPT</sequence>
<dbReference type="Proteomes" id="UP000549343">
    <property type="component" value="Unassembled WGS sequence"/>
</dbReference>
<keyword evidence="2 6" id="KW-0436">Ligase</keyword>
<dbReference type="SUPFAM" id="SSF56091">
    <property type="entry name" value="DNA ligase/mRNA capping enzyme, catalytic domain"/>
    <property type="match status" value="1"/>
</dbReference>
<accession>A0A7W7IB38</accession>
<reference evidence="5" key="4">
    <citation type="submission" date="2023-12" db="EMBL/GenBank/DDBJ databases">
        <authorList>
            <person name="Sun Q."/>
            <person name="Inoue M."/>
        </authorList>
    </citation>
    <scope>NUCLEOTIDE SEQUENCE</scope>
    <source>
        <strain evidence="5">JCM 10667</strain>
    </source>
</reference>
<dbReference type="PROSITE" id="PS50160">
    <property type="entry name" value="DNA_LIGASE_A3"/>
    <property type="match status" value="1"/>
</dbReference>
<keyword evidence="8" id="KW-1185">Reference proteome</keyword>
<dbReference type="InterPro" id="IPR050191">
    <property type="entry name" value="ATP-dep_DNA_ligase"/>
</dbReference>
<evidence type="ECO:0000313" key="7">
    <source>
        <dbReference type="Proteomes" id="UP000549343"/>
    </source>
</evidence>
<comment type="caution">
    <text evidence="6">The sequence shown here is derived from an EMBL/GenBank/DDBJ whole genome shotgun (WGS) entry which is preliminary data.</text>
</comment>
<dbReference type="GO" id="GO:0006281">
    <property type="term" value="P:DNA repair"/>
    <property type="evidence" value="ECO:0007669"/>
    <property type="project" value="InterPro"/>
</dbReference>
<dbReference type="GO" id="GO:0003910">
    <property type="term" value="F:DNA ligase (ATP) activity"/>
    <property type="evidence" value="ECO:0007669"/>
    <property type="project" value="UniProtKB-EC"/>
</dbReference>
<dbReference type="EMBL" id="BAAAHD010000074">
    <property type="protein sequence ID" value="GAA0592518.1"/>
    <property type="molecule type" value="Genomic_DNA"/>
</dbReference>
<comment type="similarity">
    <text evidence="1">Belongs to the ATP-dependent DNA ligase family.</text>
</comment>
<evidence type="ECO:0000313" key="6">
    <source>
        <dbReference type="EMBL" id="MBB4773861.1"/>
    </source>
</evidence>
<dbReference type="GO" id="GO:0006310">
    <property type="term" value="P:DNA recombination"/>
    <property type="evidence" value="ECO:0007669"/>
    <property type="project" value="InterPro"/>
</dbReference>
<feature type="domain" description="ATP-dependent DNA ligase family profile" evidence="4">
    <location>
        <begin position="119"/>
        <end position="236"/>
    </location>
</feature>
<protein>
    <submittedName>
        <fullName evidence="6">ATP-dependent DNA ligase</fullName>
    </submittedName>
</protein>
<dbReference type="InterPro" id="IPR044117">
    <property type="entry name" value="OBF_LigC-like"/>
</dbReference>
<dbReference type="InterPro" id="IPR012310">
    <property type="entry name" value="DNA_ligase_ATP-dep_cent"/>
</dbReference>